<feature type="domain" description="Luciferase-like" evidence="2">
    <location>
        <begin position="44"/>
        <end position="350"/>
    </location>
</feature>
<proteinExistence type="predicted"/>
<dbReference type="InterPro" id="IPR050766">
    <property type="entry name" value="Bact_Lucif_Oxidored"/>
</dbReference>
<reference evidence="3" key="1">
    <citation type="submission" date="2020-02" db="EMBL/GenBank/DDBJ databases">
        <authorList>
            <person name="Meier V. D."/>
        </authorList>
    </citation>
    <scope>NUCLEOTIDE SEQUENCE</scope>
    <source>
        <strain evidence="3">AVDCRST_MAG67</strain>
    </source>
</reference>
<dbReference type="GO" id="GO:0004497">
    <property type="term" value="F:monooxygenase activity"/>
    <property type="evidence" value="ECO:0007669"/>
    <property type="project" value="UniProtKB-KW"/>
</dbReference>
<gene>
    <name evidence="3" type="ORF">AVDCRST_MAG67-4023</name>
</gene>
<dbReference type="InterPro" id="IPR011251">
    <property type="entry name" value="Luciferase-like_dom"/>
</dbReference>
<dbReference type="Gene3D" id="3.20.20.30">
    <property type="entry name" value="Luciferase-like domain"/>
    <property type="match status" value="1"/>
</dbReference>
<organism evidence="3">
    <name type="scientific">uncultured Solirubrobacteraceae bacterium</name>
    <dbReference type="NCBI Taxonomy" id="1162706"/>
    <lineage>
        <taxon>Bacteria</taxon>
        <taxon>Bacillati</taxon>
        <taxon>Actinomycetota</taxon>
        <taxon>Thermoleophilia</taxon>
        <taxon>Solirubrobacterales</taxon>
        <taxon>Solirubrobacteraceae</taxon>
        <taxon>environmental samples</taxon>
    </lineage>
</organism>
<evidence type="ECO:0000256" key="1">
    <source>
        <dbReference type="ARBA" id="ARBA00007789"/>
    </source>
</evidence>
<comment type="similarity">
    <text evidence="1">To bacterial alkanal monooxygenase alpha and beta chains.</text>
</comment>
<dbReference type="InterPro" id="IPR036661">
    <property type="entry name" value="Luciferase-like_sf"/>
</dbReference>
<dbReference type="CDD" id="cd00347">
    <property type="entry name" value="Flavin_utilizing_monoxygenases"/>
    <property type="match status" value="1"/>
</dbReference>
<dbReference type="SUPFAM" id="SSF51679">
    <property type="entry name" value="Bacterial luciferase-like"/>
    <property type="match status" value="1"/>
</dbReference>
<dbReference type="GO" id="GO:0016705">
    <property type="term" value="F:oxidoreductase activity, acting on paired donors, with incorporation or reduction of molecular oxygen"/>
    <property type="evidence" value="ECO:0007669"/>
    <property type="project" value="InterPro"/>
</dbReference>
<name>A0A6J4TR80_9ACTN</name>
<evidence type="ECO:0000313" key="3">
    <source>
        <dbReference type="EMBL" id="CAA9529679.1"/>
    </source>
</evidence>
<dbReference type="AlphaFoldDB" id="A0A6J4TR80"/>
<dbReference type="GO" id="GO:0005829">
    <property type="term" value="C:cytosol"/>
    <property type="evidence" value="ECO:0007669"/>
    <property type="project" value="TreeGrafter"/>
</dbReference>
<keyword evidence="3" id="KW-0560">Oxidoreductase</keyword>
<dbReference type="PANTHER" id="PTHR30137:SF20">
    <property type="entry name" value="N-ACETYL-S-ALKYLCYSTEINE MONOOXYGENASE"/>
    <property type="match status" value="1"/>
</dbReference>
<sequence>MARASVFQVPICLAHLRDLGLLRLFGRPQVDRCCDHPPVPTQLRLGVLDQSPVAEGSSRSQALRNTLDLAALADRRGYHRYWVAEHHGAALLAGTSPEALIGPIAALTSQIRVGSGGVMLPHYSPFKVAETFSVLSGLFPERIDLGIGRTDGTDDPIPVFALQRDRNHPALDDFGSQLTELLAYLHSGFPAEHPFTGLPALLPGRPEGPAPWLLGSSAQSAVWAAQLGLPYAFADFINPGGGVDIVKLYRERFTASERLRVPRVLVAVWALCADSAEEADALAASARMVAVLARRGTSVPVPPVQTALQFVQRRAGEAVPARAPGKRMVVGAPAAVRDDLQQLAADYGVDELLVVTVTHEHLARRRSYELLADAFALVGERDAASDP</sequence>
<dbReference type="PANTHER" id="PTHR30137">
    <property type="entry name" value="LUCIFERASE-LIKE MONOOXYGENASE"/>
    <property type="match status" value="1"/>
</dbReference>
<protein>
    <submittedName>
        <fullName evidence="3">Luciferase-like monooxygenase</fullName>
        <ecNumber evidence="3">1.14.-.-</ecNumber>
    </submittedName>
</protein>
<dbReference type="InterPro" id="IPR019949">
    <property type="entry name" value="CmoO-like"/>
</dbReference>
<dbReference type="EMBL" id="CADCVQ010000164">
    <property type="protein sequence ID" value="CAA9529679.1"/>
    <property type="molecule type" value="Genomic_DNA"/>
</dbReference>
<dbReference type="Pfam" id="PF00296">
    <property type="entry name" value="Bac_luciferase"/>
    <property type="match status" value="1"/>
</dbReference>
<keyword evidence="3" id="KW-0503">Monooxygenase</keyword>
<dbReference type="FunFam" id="3.20.20.30:FF:000002">
    <property type="entry name" value="LLM class flavin-dependent oxidoreductase"/>
    <property type="match status" value="1"/>
</dbReference>
<accession>A0A6J4TR80</accession>
<dbReference type="EC" id="1.14.-.-" evidence="3"/>
<evidence type="ECO:0000259" key="2">
    <source>
        <dbReference type="Pfam" id="PF00296"/>
    </source>
</evidence>
<dbReference type="NCBIfam" id="TIGR03558">
    <property type="entry name" value="oxido_grp_1"/>
    <property type="match status" value="1"/>
</dbReference>